<accession>A0A1E1LE54</accession>
<feature type="transmembrane region" description="Helical" evidence="1">
    <location>
        <begin position="6"/>
        <end position="27"/>
    </location>
</feature>
<reference evidence="3" key="1">
    <citation type="submission" date="2016-03" db="EMBL/GenBank/DDBJ databases">
        <authorList>
            <person name="Guldener U."/>
        </authorList>
    </citation>
    <scope>NUCLEOTIDE SEQUENCE [LARGE SCALE GENOMIC DNA]</scope>
    <source>
        <strain evidence="3">04CH-RAC-A.6.1</strain>
    </source>
</reference>
<organism evidence="2 3">
    <name type="scientific">Rhynchosporium agropyri</name>
    <dbReference type="NCBI Taxonomy" id="914238"/>
    <lineage>
        <taxon>Eukaryota</taxon>
        <taxon>Fungi</taxon>
        <taxon>Dikarya</taxon>
        <taxon>Ascomycota</taxon>
        <taxon>Pezizomycotina</taxon>
        <taxon>Leotiomycetes</taxon>
        <taxon>Helotiales</taxon>
        <taxon>Ploettnerulaceae</taxon>
        <taxon>Rhynchosporium</taxon>
    </lineage>
</organism>
<dbReference type="EMBL" id="FJUX01000107">
    <property type="protein sequence ID" value="CZT08767.1"/>
    <property type="molecule type" value="Genomic_DNA"/>
</dbReference>
<evidence type="ECO:0000313" key="2">
    <source>
        <dbReference type="EMBL" id="CZT08767.1"/>
    </source>
</evidence>
<gene>
    <name evidence="2" type="ORF">RAG0_13751</name>
</gene>
<name>A0A1E1LE54_9HELO</name>
<keyword evidence="1" id="KW-0472">Membrane</keyword>
<keyword evidence="1" id="KW-1133">Transmembrane helix</keyword>
<evidence type="ECO:0000313" key="3">
    <source>
        <dbReference type="Proteomes" id="UP000178912"/>
    </source>
</evidence>
<proteinExistence type="predicted"/>
<dbReference type="Proteomes" id="UP000178912">
    <property type="component" value="Unassembled WGS sequence"/>
</dbReference>
<sequence>MSLATEILGVVVGFAGLGVCSLLRKLIIYNWPTSKLVQVSGTELELLRRLVEIEEGRRVNEEEDDVPGQPALTEEELTLAAERLTRARR</sequence>
<protein>
    <submittedName>
        <fullName evidence="2">Uncharacterized protein</fullName>
    </submittedName>
</protein>
<keyword evidence="1" id="KW-0812">Transmembrane</keyword>
<evidence type="ECO:0000256" key="1">
    <source>
        <dbReference type="SAM" id="Phobius"/>
    </source>
</evidence>
<keyword evidence="3" id="KW-1185">Reference proteome</keyword>
<dbReference type="AlphaFoldDB" id="A0A1E1LE54"/>